<evidence type="ECO:0000313" key="8">
    <source>
        <dbReference type="Proteomes" id="UP001604277"/>
    </source>
</evidence>
<sequence length="162" mass="18316">MVIKNESSDGLMKKKTQGRKKIEIKKIEKMSNRQVTFSKRRVGLFKKASELCAQSGAEIAIIVHSIGKRVFAFGHPSVDSVINRFEINGSSDDSHEWDYSGTYKELAAAELEAEKRLDEMNNGGGFWWDAAVEGLELEELERYMMALEELKENVNTKAVIDL</sequence>
<accession>A0ABD1TLG6</accession>
<dbReference type="InterPro" id="IPR036879">
    <property type="entry name" value="TF_MADSbox_sf"/>
</dbReference>
<dbReference type="GO" id="GO:0005634">
    <property type="term" value="C:nucleus"/>
    <property type="evidence" value="ECO:0007669"/>
    <property type="project" value="UniProtKB-SubCell"/>
</dbReference>
<dbReference type="Proteomes" id="UP001604277">
    <property type="component" value="Unassembled WGS sequence"/>
</dbReference>
<evidence type="ECO:0000256" key="3">
    <source>
        <dbReference type="ARBA" id="ARBA00023125"/>
    </source>
</evidence>
<evidence type="ECO:0000256" key="1">
    <source>
        <dbReference type="ARBA" id="ARBA00004123"/>
    </source>
</evidence>
<evidence type="ECO:0000313" key="7">
    <source>
        <dbReference type="EMBL" id="KAL2513562.1"/>
    </source>
</evidence>
<evidence type="ECO:0000256" key="2">
    <source>
        <dbReference type="ARBA" id="ARBA00023015"/>
    </source>
</evidence>
<feature type="domain" description="MADS-box" evidence="6">
    <location>
        <begin position="17"/>
        <end position="77"/>
    </location>
</feature>
<dbReference type="Pfam" id="PF00319">
    <property type="entry name" value="SRF-TF"/>
    <property type="match status" value="1"/>
</dbReference>
<comment type="caution">
    <text evidence="7">The sequence shown here is derived from an EMBL/GenBank/DDBJ whole genome shotgun (WGS) entry which is preliminary data.</text>
</comment>
<dbReference type="SMART" id="SM00432">
    <property type="entry name" value="MADS"/>
    <property type="match status" value="1"/>
</dbReference>
<keyword evidence="3" id="KW-0238">DNA-binding</keyword>
<dbReference type="PROSITE" id="PS50066">
    <property type="entry name" value="MADS_BOX_2"/>
    <property type="match status" value="1"/>
</dbReference>
<dbReference type="FunFam" id="3.40.1810.10:FF:000006">
    <property type="entry name" value="Agamous-like MADS-box protein AGL62"/>
    <property type="match status" value="1"/>
</dbReference>
<organism evidence="7 8">
    <name type="scientific">Forsythia ovata</name>
    <dbReference type="NCBI Taxonomy" id="205694"/>
    <lineage>
        <taxon>Eukaryota</taxon>
        <taxon>Viridiplantae</taxon>
        <taxon>Streptophyta</taxon>
        <taxon>Embryophyta</taxon>
        <taxon>Tracheophyta</taxon>
        <taxon>Spermatophyta</taxon>
        <taxon>Magnoliopsida</taxon>
        <taxon>eudicotyledons</taxon>
        <taxon>Gunneridae</taxon>
        <taxon>Pentapetalae</taxon>
        <taxon>asterids</taxon>
        <taxon>lamiids</taxon>
        <taxon>Lamiales</taxon>
        <taxon>Oleaceae</taxon>
        <taxon>Forsythieae</taxon>
        <taxon>Forsythia</taxon>
    </lineage>
</organism>
<name>A0ABD1TLG6_9LAMI</name>
<dbReference type="GO" id="GO:0003677">
    <property type="term" value="F:DNA binding"/>
    <property type="evidence" value="ECO:0007669"/>
    <property type="project" value="UniProtKB-KW"/>
</dbReference>
<evidence type="ECO:0000256" key="5">
    <source>
        <dbReference type="ARBA" id="ARBA00023242"/>
    </source>
</evidence>
<dbReference type="Gene3D" id="3.40.1810.10">
    <property type="entry name" value="Transcription factor, MADS-box"/>
    <property type="match status" value="1"/>
</dbReference>
<dbReference type="PRINTS" id="PR00404">
    <property type="entry name" value="MADSDOMAIN"/>
</dbReference>
<dbReference type="PANTHER" id="PTHR11945:SF723">
    <property type="entry name" value="AGAMOUS-LIKE MADS-BOX PROTEIN AGL62"/>
    <property type="match status" value="1"/>
</dbReference>
<dbReference type="SUPFAM" id="SSF55455">
    <property type="entry name" value="SRF-like"/>
    <property type="match status" value="1"/>
</dbReference>
<dbReference type="EMBL" id="JBFOLJ010000008">
    <property type="protein sequence ID" value="KAL2513562.1"/>
    <property type="molecule type" value="Genomic_DNA"/>
</dbReference>
<comment type="subcellular location">
    <subcellularLocation>
        <location evidence="1">Nucleus</location>
    </subcellularLocation>
</comment>
<keyword evidence="5" id="KW-0539">Nucleus</keyword>
<proteinExistence type="predicted"/>
<dbReference type="InterPro" id="IPR002100">
    <property type="entry name" value="TF_MADSbox"/>
</dbReference>
<reference evidence="8" key="1">
    <citation type="submission" date="2024-07" db="EMBL/GenBank/DDBJ databases">
        <title>Two chromosome-level genome assemblies of Korean endemic species Abeliophyllum distichum and Forsythia ovata (Oleaceae).</title>
        <authorList>
            <person name="Jang H."/>
        </authorList>
    </citation>
    <scope>NUCLEOTIDE SEQUENCE [LARGE SCALE GENOMIC DNA]</scope>
</reference>
<evidence type="ECO:0000256" key="4">
    <source>
        <dbReference type="ARBA" id="ARBA00023163"/>
    </source>
</evidence>
<protein>
    <submittedName>
        <fullName evidence="7">Agamous-like MADS-box protein AGL62</fullName>
    </submittedName>
</protein>
<dbReference type="PANTHER" id="PTHR11945">
    <property type="entry name" value="MADS BOX PROTEIN"/>
    <property type="match status" value="1"/>
</dbReference>
<evidence type="ECO:0000259" key="6">
    <source>
        <dbReference type="PROSITE" id="PS50066"/>
    </source>
</evidence>
<gene>
    <name evidence="7" type="ORF">Fot_27533</name>
</gene>
<dbReference type="AlphaFoldDB" id="A0ABD1TLG6"/>
<keyword evidence="2" id="KW-0805">Transcription regulation</keyword>
<keyword evidence="8" id="KW-1185">Reference proteome</keyword>
<keyword evidence="4" id="KW-0804">Transcription</keyword>